<feature type="signal peptide" evidence="1">
    <location>
        <begin position="1"/>
        <end position="22"/>
    </location>
</feature>
<protein>
    <submittedName>
        <fullName evidence="2">UrcA family protein</fullName>
    </submittedName>
</protein>
<dbReference type="Proteomes" id="UP001218231">
    <property type="component" value="Plasmid unnamed1"/>
</dbReference>
<feature type="chain" id="PRO_5046172968" evidence="1">
    <location>
        <begin position="23"/>
        <end position="112"/>
    </location>
</feature>
<evidence type="ECO:0000313" key="3">
    <source>
        <dbReference type="Proteomes" id="UP001218231"/>
    </source>
</evidence>
<gene>
    <name evidence="2" type="ORF">PQ457_21125</name>
</gene>
<name>A0ABY7U4M4_9SPHN</name>
<sequence length="112" mass="11396">MKILFAALAAVSLAAGASAAQAGTPGENPLARDSAVLHLNGLDLATVAGQQRLAIRLDQAAAAVCGDRLAGVHLALEEQSRACRAGVVADVRAQIERRQAAAQGKVQFASAR</sequence>
<keyword evidence="3" id="KW-1185">Reference proteome</keyword>
<keyword evidence="2" id="KW-0614">Plasmid</keyword>
<evidence type="ECO:0000313" key="2">
    <source>
        <dbReference type="EMBL" id="WCT80153.1"/>
    </source>
</evidence>
<reference evidence="2 3" key="1">
    <citation type="submission" date="2023-02" db="EMBL/GenBank/DDBJ databases">
        <title>Genome sequence of Novosphingobium humi KACC 19094.</title>
        <authorList>
            <person name="Kim S."/>
            <person name="Heo J."/>
            <person name="Kwon S.-W."/>
        </authorList>
    </citation>
    <scope>NUCLEOTIDE SEQUENCE [LARGE SCALE GENOMIC DNA]</scope>
    <source>
        <strain evidence="2 3">KACC 19094</strain>
        <plasmid evidence="2 3">unnamed1</plasmid>
    </source>
</reference>
<geneLocation type="plasmid" evidence="2 3">
    <name>unnamed1</name>
</geneLocation>
<proteinExistence type="predicted"/>
<organism evidence="2 3">
    <name type="scientific">Novosphingobium humi</name>
    <dbReference type="NCBI Taxonomy" id="2282397"/>
    <lineage>
        <taxon>Bacteria</taxon>
        <taxon>Pseudomonadati</taxon>
        <taxon>Pseudomonadota</taxon>
        <taxon>Alphaproteobacteria</taxon>
        <taxon>Sphingomonadales</taxon>
        <taxon>Sphingomonadaceae</taxon>
        <taxon>Novosphingobium</taxon>
    </lineage>
</organism>
<dbReference type="NCBIfam" id="TIGR04433">
    <property type="entry name" value="UrcA_uranyl"/>
    <property type="match status" value="1"/>
</dbReference>
<dbReference type="InterPro" id="IPR030972">
    <property type="entry name" value="UrcA_uranyl"/>
</dbReference>
<accession>A0ABY7U4M4</accession>
<evidence type="ECO:0000256" key="1">
    <source>
        <dbReference type="SAM" id="SignalP"/>
    </source>
</evidence>
<dbReference type="EMBL" id="CP117418">
    <property type="protein sequence ID" value="WCT80153.1"/>
    <property type="molecule type" value="Genomic_DNA"/>
</dbReference>
<keyword evidence="1" id="KW-0732">Signal</keyword>